<dbReference type="EMBL" id="JBHTJT010000014">
    <property type="protein sequence ID" value="MFD0980299.1"/>
    <property type="molecule type" value="Genomic_DNA"/>
</dbReference>
<keyword evidence="2" id="KW-1185">Reference proteome</keyword>
<sequence length="171" mass="17611">MEEDKMTPKEQLPAEDWAGILQAPMLAGFAVTAADPSGLIGAFQESAAMAGSLRDAAAGAGTGSLASEVFGAYKTAEGRKTAVEGIRALAKGRKAAEASEAAVGRLGEVMRVVERELPDQAPSFRDFLITTAMKTAEASMEGGFLGFGGEKISDAERKSLDDLKAALGATV</sequence>
<organism evidence="1 2">
    <name type="scientific">Tropicimonas aquimaris</name>
    <dbReference type="NCBI Taxonomy" id="914152"/>
    <lineage>
        <taxon>Bacteria</taxon>
        <taxon>Pseudomonadati</taxon>
        <taxon>Pseudomonadota</taxon>
        <taxon>Alphaproteobacteria</taxon>
        <taxon>Rhodobacterales</taxon>
        <taxon>Roseobacteraceae</taxon>
        <taxon>Tropicimonas</taxon>
    </lineage>
</organism>
<accession>A0ABW3IQN2</accession>
<comment type="caution">
    <text evidence="1">The sequence shown here is derived from an EMBL/GenBank/DDBJ whole genome shotgun (WGS) entry which is preliminary data.</text>
</comment>
<gene>
    <name evidence="1" type="ORF">ACFQ2S_11615</name>
</gene>
<dbReference type="RefSeq" id="WP_386074617.1">
    <property type="nucleotide sequence ID" value="NZ_JBHTJT010000014.1"/>
</dbReference>
<reference evidence="2" key="1">
    <citation type="journal article" date="2019" name="Int. J. Syst. Evol. Microbiol.">
        <title>The Global Catalogue of Microorganisms (GCM) 10K type strain sequencing project: providing services to taxonomists for standard genome sequencing and annotation.</title>
        <authorList>
            <consortium name="The Broad Institute Genomics Platform"/>
            <consortium name="The Broad Institute Genome Sequencing Center for Infectious Disease"/>
            <person name="Wu L."/>
            <person name="Ma J."/>
        </authorList>
    </citation>
    <scope>NUCLEOTIDE SEQUENCE [LARGE SCALE GENOMIC DNA]</scope>
    <source>
        <strain evidence="2">CCUG 60524</strain>
    </source>
</reference>
<evidence type="ECO:0000313" key="2">
    <source>
        <dbReference type="Proteomes" id="UP001597108"/>
    </source>
</evidence>
<name>A0ABW3IQN2_9RHOB</name>
<protein>
    <submittedName>
        <fullName evidence="1">Uncharacterized protein</fullName>
    </submittedName>
</protein>
<evidence type="ECO:0000313" key="1">
    <source>
        <dbReference type="EMBL" id="MFD0980299.1"/>
    </source>
</evidence>
<proteinExistence type="predicted"/>
<dbReference type="Proteomes" id="UP001597108">
    <property type="component" value="Unassembled WGS sequence"/>
</dbReference>